<dbReference type="InterPro" id="IPR055344">
    <property type="entry name" value="SecD_SecF_C_bact"/>
</dbReference>
<feature type="compositionally biased region" description="Low complexity" evidence="9">
    <location>
        <begin position="213"/>
        <end position="227"/>
    </location>
</feature>
<feature type="region of interest" description="Disordered" evidence="9">
    <location>
        <begin position="121"/>
        <end position="240"/>
    </location>
</feature>
<evidence type="ECO:0000256" key="10">
    <source>
        <dbReference type="SAM" id="Phobius"/>
    </source>
</evidence>
<evidence type="ECO:0000256" key="3">
    <source>
        <dbReference type="ARBA" id="ARBA00022475"/>
    </source>
</evidence>
<dbReference type="InterPro" id="IPR054384">
    <property type="entry name" value="SecDF_P1_head"/>
</dbReference>
<evidence type="ECO:0000256" key="2">
    <source>
        <dbReference type="ARBA" id="ARBA00022448"/>
    </source>
</evidence>
<dbReference type="Pfam" id="PF22599">
    <property type="entry name" value="SecDF_P1_head"/>
    <property type="match status" value="1"/>
</dbReference>
<dbReference type="Gene3D" id="1.20.1640.10">
    <property type="entry name" value="Multidrug efflux transporter AcrB transmembrane domain"/>
    <property type="match status" value="1"/>
</dbReference>
<dbReference type="PRINTS" id="PR00702">
    <property type="entry name" value="ACRIFLAVINRP"/>
</dbReference>
<feature type="transmembrane region" description="Helical" evidence="10">
    <location>
        <begin position="484"/>
        <end position="506"/>
    </location>
</feature>
<dbReference type="InterPro" id="IPR004869">
    <property type="entry name" value="MMPL_dom"/>
</dbReference>
<feature type="transmembrane region" description="Helical" evidence="10">
    <location>
        <begin position="409"/>
        <end position="429"/>
    </location>
</feature>
<keyword evidence="8 10" id="KW-0472">Membrane</keyword>
<dbReference type="EMBL" id="CAFBQJ010000013">
    <property type="protein sequence ID" value="CAB5044767.1"/>
    <property type="molecule type" value="Genomic_DNA"/>
</dbReference>
<feature type="transmembrane region" description="Helical" evidence="10">
    <location>
        <begin position="512"/>
        <end position="539"/>
    </location>
</feature>
<dbReference type="GO" id="GO:0006886">
    <property type="term" value="P:intracellular protein transport"/>
    <property type="evidence" value="ECO:0007669"/>
    <property type="project" value="InterPro"/>
</dbReference>
<feature type="compositionally biased region" description="Low complexity" evidence="9">
    <location>
        <begin position="156"/>
        <end position="168"/>
    </location>
</feature>
<keyword evidence="6 10" id="KW-1133">Transmembrane helix</keyword>
<evidence type="ECO:0000259" key="12">
    <source>
        <dbReference type="Pfam" id="PF21760"/>
    </source>
</evidence>
<evidence type="ECO:0000256" key="4">
    <source>
        <dbReference type="ARBA" id="ARBA00022692"/>
    </source>
</evidence>
<dbReference type="GO" id="GO:0005886">
    <property type="term" value="C:plasma membrane"/>
    <property type="evidence" value="ECO:0007669"/>
    <property type="project" value="TreeGrafter"/>
</dbReference>
<protein>
    <submittedName>
        <fullName evidence="14">Unannotated protein</fullName>
    </submittedName>
</protein>
<evidence type="ECO:0000256" key="6">
    <source>
        <dbReference type="ARBA" id="ARBA00022989"/>
    </source>
</evidence>
<feature type="domain" description="SecDF P1 head subdomain" evidence="13">
    <location>
        <begin position="269"/>
        <end position="363"/>
    </location>
</feature>
<dbReference type="NCBIfam" id="TIGR01129">
    <property type="entry name" value="secD"/>
    <property type="match status" value="1"/>
</dbReference>
<comment type="subcellular location">
    <subcellularLocation>
        <location evidence="1">Membrane</location>
        <topology evidence="1">Multi-pass membrane protein</topology>
    </subcellularLocation>
</comment>
<evidence type="ECO:0000256" key="9">
    <source>
        <dbReference type="SAM" id="MobiDB-lite"/>
    </source>
</evidence>
<dbReference type="PANTHER" id="PTHR30081:SF1">
    <property type="entry name" value="PROTEIN TRANSLOCASE SUBUNIT SECD"/>
    <property type="match status" value="1"/>
</dbReference>
<dbReference type="PANTHER" id="PTHR30081">
    <property type="entry name" value="PROTEIN-EXPORT MEMBRANE PROTEIN SEC"/>
    <property type="match status" value="1"/>
</dbReference>
<dbReference type="HAMAP" id="MF_01463_B">
    <property type="entry name" value="SecD_B"/>
    <property type="match status" value="1"/>
</dbReference>
<evidence type="ECO:0000259" key="11">
    <source>
        <dbReference type="Pfam" id="PF03176"/>
    </source>
</evidence>
<dbReference type="InterPro" id="IPR048631">
    <property type="entry name" value="SecD_1st"/>
</dbReference>
<dbReference type="InterPro" id="IPR022813">
    <property type="entry name" value="SecD/SecF_arch_bac"/>
</dbReference>
<dbReference type="SUPFAM" id="SSF82866">
    <property type="entry name" value="Multidrug efflux transporter AcrB transmembrane domain"/>
    <property type="match status" value="1"/>
</dbReference>
<keyword evidence="7" id="KW-0811">Translocation</keyword>
<keyword evidence="5" id="KW-0653">Protein transport</keyword>
<keyword evidence="3" id="KW-1003">Cell membrane</keyword>
<dbReference type="AlphaFoldDB" id="A0A6J7SUB3"/>
<evidence type="ECO:0000256" key="5">
    <source>
        <dbReference type="ARBA" id="ARBA00022927"/>
    </source>
</evidence>
<dbReference type="NCBIfam" id="TIGR00916">
    <property type="entry name" value="2A0604s01"/>
    <property type="match status" value="1"/>
</dbReference>
<evidence type="ECO:0000313" key="14">
    <source>
        <dbReference type="EMBL" id="CAB5044767.1"/>
    </source>
</evidence>
<evidence type="ECO:0000256" key="1">
    <source>
        <dbReference type="ARBA" id="ARBA00004141"/>
    </source>
</evidence>
<feature type="domain" description="Membrane transport protein MMPL" evidence="11">
    <location>
        <begin position="385"/>
        <end position="542"/>
    </location>
</feature>
<keyword evidence="2" id="KW-0813">Transport</keyword>
<name>A0A6J7SUB3_9ZZZZ</name>
<keyword evidence="4 10" id="KW-0812">Transmembrane</keyword>
<gene>
    <name evidence="14" type="ORF">UFOPK4275_00151</name>
</gene>
<dbReference type="Gene3D" id="3.30.70.3220">
    <property type="match status" value="1"/>
</dbReference>
<dbReference type="Pfam" id="PF21760">
    <property type="entry name" value="SecD_1st"/>
    <property type="match status" value="1"/>
</dbReference>
<organism evidence="14">
    <name type="scientific">freshwater metagenome</name>
    <dbReference type="NCBI Taxonomy" id="449393"/>
    <lineage>
        <taxon>unclassified sequences</taxon>
        <taxon>metagenomes</taxon>
        <taxon>ecological metagenomes</taxon>
    </lineage>
</organism>
<dbReference type="GO" id="GO:0015450">
    <property type="term" value="F:protein-transporting ATPase activity"/>
    <property type="evidence" value="ECO:0007669"/>
    <property type="project" value="InterPro"/>
</dbReference>
<sequence>MTSPVMTRRLVFSLTGLLVVVLGSFAGNVVAGNEPALGLDLQGGISVTQEPVGEFDSVSLDLAVERIRERIDSLGVAEPEIIRQGNAIVVNLPGVANQEEALRLVQVTGAVLLRPVLGALQKTPTDPNASTTTSSGSDPTTTLATDSTIAVTSTLGGVTTTIPAPTTTLGGGPSRSLPMVASTVLGSTPGSTDAPVTTSSEPSDTVVTTDDGSAATEAPTAQAPTSSIDPSTLLGDPSDPNAIIIVDNTDGSETYQLGPAFGTGEVFNNDAKADIIQSGWGVRVTLRNGSTGADLWNIGAAQCYAKTTVCPTGRMAIVLDGVVQSAPSVNQPSFSGGVDITGSFKESEAKDLARVLKSGSLPVRLEVQAVQFVSPTLGEDSLHAAIVSGLIGVALVLLFMLLYYRSLALVVILGITLSGLTQWNVISLLSSTNGLALSLSGIAGIIVSVGVTVDSYVVFFEKLKDELKTGRSLKNSAERGFKSAWRTILAADIVSLIGAFTLWYLTVGSVRGFAFFLGLSTMCDIVIAWFFTRPAMLLLSRNKRLQRGRFFGIDNTVQPVGGA</sequence>
<proteinExistence type="inferred from homology"/>
<feature type="transmembrane region" description="Helical" evidence="10">
    <location>
        <begin position="435"/>
        <end position="463"/>
    </location>
</feature>
<feature type="compositionally biased region" description="Polar residues" evidence="9">
    <location>
        <begin position="143"/>
        <end position="155"/>
    </location>
</feature>
<feature type="compositionally biased region" description="Low complexity" evidence="9">
    <location>
        <begin position="130"/>
        <end position="142"/>
    </location>
</feature>
<dbReference type="InterPro" id="IPR001036">
    <property type="entry name" value="Acrflvin-R"/>
</dbReference>
<feature type="compositionally biased region" description="Polar residues" evidence="9">
    <location>
        <begin position="184"/>
        <end position="211"/>
    </location>
</feature>
<dbReference type="Pfam" id="PF03176">
    <property type="entry name" value="MMPL"/>
    <property type="match status" value="1"/>
</dbReference>
<feature type="domain" description="Protein translocase subunit SecDF P1" evidence="12">
    <location>
        <begin position="63"/>
        <end position="111"/>
    </location>
</feature>
<dbReference type="InterPro" id="IPR005791">
    <property type="entry name" value="SecD"/>
</dbReference>
<accession>A0A6J7SUB3</accession>
<feature type="transmembrane region" description="Helical" evidence="10">
    <location>
        <begin position="382"/>
        <end position="402"/>
    </location>
</feature>
<reference evidence="14" key="1">
    <citation type="submission" date="2020-05" db="EMBL/GenBank/DDBJ databases">
        <authorList>
            <person name="Chiriac C."/>
            <person name="Salcher M."/>
            <person name="Ghai R."/>
            <person name="Kavagutti S V."/>
        </authorList>
    </citation>
    <scope>NUCLEOTIDE SEQUENCE</scope>
</reference>
<evidence type="ECO:0000256" key="8">
    <source>
        <dbReference type="ARBA" id="ARBA00023136"/>
    </source>
</evidence>
<evidence type="ECO:0000259" key="13">
    <source>
        <dbReference type="Pfam" id="PF22599"/>
    </source>
</evidence>
<evidence type="ECO:0000256" key="7">
    <source>
        <dbReference type="ARBA" id="ARBA00023010"/>
    </source>
</evidence>
<dbReference type="Gene3D" id="3.30.1360.200">
    <property type="match status" value="1"/>
</dbReference>